<gene>
    <name evidence="2" type="ORF">LG632_27770</name>
</gene>
<reference evidence="2 3" key="1">
    <citation type="submission" date="2021-10" db="EMBL/GenBank/DDBJ databases">
        <title>Streptomyces sp. strain SMC 277, a novel streptomycete isolated from soil.</title>
        <authorList>
            <person name="Chanama M."/>
        </authorList>
    </citation>
    <scope>NUCLEOTIDE SEQUENCE [LARGE SCALE GENOMIC DNA]</scope>
    <source>
        <strain evidence="2 3">SMC 277</strain>
    </source>
</reference>
<sequence length="196" mass="19048">MRALKDRSALSYGQLARTLHLSTSSVHRYCSGEAVPTEFATVDRFARACGARPDEAVELHRAWLLADARRRATERAPGPRGPAATADTGEGSASAVAVTGVGGVEERAAGVPEAEAEPEVRAAGPGGGGAGGVAAAAVGEGAASTVATTGGGGGADTAGTGRGAGTVGDPVRGVGVAAVVEGQRQDLGVPVPDGVA</sequence>
<evidence type="ECO:0000313" key="2">
    <source>
        <dbReference type="EMBL" id="MCB5183139.1"/>
    </source>
</evidence>
<evidence type="ECO:0000313" key="3">
    <source>
        <dbReference type="Proteomes" id="UP001199054"/>
    </source>
</evidence>
<name>A0ABS8BER7_9ACTN</name>
<dbReference type="EMBL" id="JAJAUY010000180">
    <property type="protein sequence ID" value="MCB5183139.1"/>
    <property type="molecule type" value="Genomic_DNA"/>
</dbReference>
<feature type="compositionally biased region" description="Gly residues" evidence="1">
    <location>
        <begin position="149"/>
        <end position="166"/>
    </location>
</feature>
<keyword evidence="3" id="KW-1185">Reference proteome</keyword>
<organism evidence="2 3">
    <name type="scientific">Streptomyces antimicrobicus</name>
    <dbReference type="NCBI Taxonomy" id="2883108"/>
    <lineage>
        <taxon>Bacteria</taxon>
        <taxon>Bacillati</taxon>
        <taxon>Actinomycetota</taxon>
        <taxon>Actinomycetes</taxon>
        <taxon>Kitasatosporales</taxon>
        <taxon>Streptomycetaceae</taxon>
        <taxon>Streptomyces</taxon>
    </lineage>
</organism>
<evidence type="ECO:0000256" key="1">
    <source>
        <dbReference type="SAM" id="MobiDB-lite"/>
    </source>
</evidence>
<feature type="region of interest" description="Disordered" evidence="1">
    <location>
        <begin position="71"/>
        <end position="93"/>
    </location>
</feature>
<feature type="compositionally biased region" description="Low complexity" evidence="1">
    <location>
        <begin position="75"/>
        <end position="93"/>
    </location>
</feature>
<dbReference type="InterPro" id="IPR010982">
    <property type="entry name" value="Lambda_DNA-bd_dom_sf"/>
</dbReference>
<protein>
    <submittedName>
        <fullName evidence="2">Helix-turn-helix domain-containing protein</fullName>
    </submittedName>
</protein>
<accession>A0ABS8BER7</accession>
<feature type="compositionally biased region" description="Low complexity" evidence="1">
    <location>
        <begin position="133"/>
        <end position="148"/>
    </location>
</feature>
<dbReference type="SUPFAM" id="SSF47413">
    <property type="entry name" value="lambda repressor-like DNA-binding domains"/>
    <property type="match status" value="1"/>
</dbReference>
<dbReference type="Proteomes" id="UP001199054">
    <property type="component" value="Unassembled WGS sequence"/>
</dbReference>
<proteinExistence type="predicted"/>
<feature type="region of interest" description="Disordered" evidence="1">
    <location>
        <begin position="109"/>
        <end position="170"/>
    </location>
</feature>
<feature type="non-terminal residue" evidence="2">
    <location>
        <position position="196"/>
    </location>
</feature>
<comment type="caution">
    <text evidence="2">The sequence shown here is derived from an EMBL/GenBank/DDBJ whole genome shotgun (WGS) entry which is preliminary data.</text>
</comment>
<dbReference type="Pfam" id="PF13560">
    <property type="entry name" value="HTH_31"/>
    <property type="match status" value="1"/>
</dbReference>